<gene>
    <name evidence="1" type="ORF">SEA_JESSICA_6</name>
</gene>
<organism evidence="1 2">
    <name type="scientific">Arthrobacter phage Jessica</name>
    <dbReference type="NCBI Taxonomy" id="1698362"/>
    <lineage>
        <taxon>Viruses</taxon>
        <taxon>Duplodnaviria</taxon>
        <taxon>Heunggongvirae</taxon>
        <taxon>Uroviricota</taxon>
        <taxon>Caudoviricetes</taxon>
        <taxon>Decurrovirus</taxon>
        <taxon>Decurrovirus decurro</taxon>
    </lineage>
</organism>
<dbReference type="Proteomes" id="UP000224848">
    <property type="component" value="Segment"/>
</dbReference>
<dbReference type="EMBL" id="KT355473">
    <property type="protein sequence ID" value="ALF00761.1"/>
    <property type="molecule type" value="Genomic_DNA"/>
</dbReference>
<evidence type="ECO:0000313" key="2">
    <source>
        <dbReference type="Proteomes" id="UP000224848"/>
    </source>
</evidence>
<accession>A0A0M3UKG9</accession>
<name>A0A0M3UKG9_9CAUD</name>
<sequence length="67" mass="7344">MIRLDKTQFSIVVLCTLCPTWRALHNDKALALAAGRRHNLTAHEGEDNTLSAARQQAYRARKAAAGA</sequence>
<reference evidence="1 2" key="1">
    <citation type="submission" date="2015-07" db="EMBL/GenBank/DDBJ databases">
        <authorList>
            <person name="Pizzorno M.C."/>
            <person name="Stowe E.L."/>
            <person name="Benjamin A.K."/>
            <person name="Blasi C.J."/>
            <person name="Forster G.L."/>
            <person name="Garrett A.H."/>
            <person name="Le A.T."/>
            <person name="Li S."/>
            <person name="Lu I."/>
            <person name="McGinnis J.H."/>
            <person name="Medrano J.E."/>
            <person name="Otero K.L."/>
            <person name="Pinamont W.J."/>
            <person name="Ball S.L."/>
            <person name="Bradley K.W."/>
            <person name="Asai D.J."/>
            <person name="Bowman C.A."/>
            <person name="Russell D.A."/>
            <person name="Pope W.H."/>
            <person name="Jacobs-Sera D."/>
            <person name="Hendrix R.W."/>
            <person name="Hatfull G.F."/>
        </authorList>
    </citation>
    <scope>NUCLEOTIDE SEQUENCE [LARGE SCALE GENOMIC DNA]</scope>
</reference>
<protein>
    <submittedName>
        <fullName evidence="1">Uncharacterized protein</fullName>
    </submittedName>
</protein>
<proteinExistence type="predicted"/>
<evidence type="ECO:0000313" key="1">
    <source>
        <dbReference type="EMBL" id="ALF00761.1"/>
    </source>
</evidence>